<feature type="region of interest" description="Disordered" evidence="1">
    <location>
        <begin position="1"/>
        <end position="49"/>
    </location>
</feature>
<dbReference type="Proteomes" id="UP000325577">
    <property type="component" value="Linkage Group LG12"/>
</dbReference>
<protein>
    <submittedName>
        <fullName evidence="2">Uncharacterized protein</fullName>
    </submittedName>
</protein>
<organism evidence="2 3">
    <name type="scientific">Nyssa sinensis</name>
    <dbReference type="NCBI Taxonomy" id="561372"/>
    <lineage>
        <taxon>Eukaryota</taxon>
        <taxon>Viridiplantae</taxon>
        <taxon>Streptophyta</taxon>
        <taxon>Embryophyta</taxon>
        <taxon>Tracheophyta</taxon>
        <taxon>Spermatophyta</taxon>
        <taxon>Magnoliopsida</taxon>
        <taxon>eudicotyledons</taxon>
        <taxon>Gunneridae</taxon>
        <taxon>Pentapetalae</taxon>
        <taxon>asterids</taxon>
        <taxon>Cornales</taxon>
        <taxon>Nyssaceae</taxon>
        <taxon>Nyssa</taxon>
    </lineage>
</organism>
<reference evidence="2 3" key="1">
    <citation type="submission" date="2019-09" db="EMBL/GenBank/DDBJ databases">
        <title>A chromosome-level genome assembly of the Chinese tupelo Nyssa sinensis.</title>
        <authorList>
            <person name="Yang X."/>
            <person name="Kang M."/>
            <person name="Yang Y."/>
            <person name="Xiong H."/>
            <person name="Wang M."/>
            <person name="Zhang Z."/>
            <person name="Wang Z."/>
            <person name="Wu H."/>
            <person name="Ma T."/>
            <person name="Liu J."/>
            <person name="Xi Z."/>
        </authorList>
    </citation>
    <scope>NUCLEOTIDE SEQUENCE [LARGE SCALE GENOMIC DNA]</scope>
    <source>
        <strain evidence="2">J267</strain>
        <tissue evidence="2">Leaf</tissue>
    </source>
</reference>
<gene>
    <name evidence="2" type="ORF">F0562_023732</name>
</gene>
<evidence type="ECO:0000313" key="3">
    <source>
        <dbReference type="Proteomes" id="UP000325577"/>
    </source>
</evidence>
<name>A0A5J5BJZ6_9ASTE</name>
<proteinExistence type="predicted"/>
<accession>A0A5J5BJZ6</accession>
<keyword evidence="3" id="KW-1185">Reference proteome</keyword>
<sequence>MVATGGDSKEAPYVHAPGARQTHGPHPVRGGTRGEKRWARSSARFGDSNFKPDVLVRRSRDDGKVPERRTWGYQGFDHSIANTVGPAHRHVKRNGNASLGHRLKVGTRLLGLDKWRPSLAQRKGGYSGATEVSFRHSAPTATMTFRNSAPGE</sequence>
<evidence type="ECO:0000256" key="1">
    <source>
        <dbReference type="SAM" id="MobiDB-lite"/>
    </source>
</evidence>
<dbReference type="EMBL" id="CM018035">
    <property type="protein sequence ID" value="KAA8542580.1"/>
    <property type="molecule type" value="Genomic_DNA"/>
</dbReference>
<evidence type="ECO:0000313" key="2">
    <source>
        <dbReference type="EMBL" id="KAA8542580.1"/>
    </source>
</evidence>
<dbReference type="AlphaFoldDB" id="A0A5J5BJZ6"/>